<dbReference type="EMBL" id="OC316820">
    <property type="protein sequence ID" value="CAD7393888.1"/>
    <property type="molecule type" value="Genomic_DNA"/>
</dbReference>
<dbReference type="PROSITE" id="PS50009">
    <property type="entry name" value="RASGEF_CAT"/>
    <property type="match status" value="1"/>
</dbReference>
<dbReference type="AlphaFoldDB" id="A0A7R9GSZ9"/>
<dbReference type="SMART" id="SM00147">
    <property type="entry name" value="RasGEF"/>
    <property type="match status" value="1"/>
</dbReference>
<dbReference type="SUPFAM" id="SSF48366">
    <property type="entry name" value="Ras GEF"/>
    <property type="match status" value="1"/>
</dbReference>
<dbReference type="Pfam" id="PF00617">
    <property type="entry name" value="RasGEF"/>
    <property type="match status" value="1"/>
</dbReference>
<organism evidence="5">
    <name type="scientific">Timema cristinae</name>
    <name type="common">Walking stick</name>
    <dbReference type="NCBI Taxonomy" id="61476"/>
    <lineage>
        <taxon>Eukaryota</taxon>
        <taxon>Metazoa</taxon>
        <taxon>Ecdysozoa</taxon>
        <taxon>Arthropoda</taxon>
        <taxon>Hexapoda</taxon>
        <taxon>Insecta</taxon>
        <taxon>Pterygota</taxon>
        <taxon>Neoptera</taxon>
        <taxon>Polyneoptera</taxon>
        <taxon>Phasmatodea</taxon>
        <taxon>Timematodea</taxon>
        <taxon>Timematoidea</taxon>
        <taxon>Timematidae</taxon>
        <taxon>Timema</taxon>
    </lineage>
</organism>
<feature type="region of interest" description="Disordered" evidence="3">
    <location>
        <begin position="469"/>
        <end position="488"/>
    </location>
</feature>
<protein>
    <recommendedName>
        <fullName evidence="4">Ras-GEF domain-containing protein</fullName>
    </recommendedName>
</protein>
<dbReference type="PANTHER" id="PTHR23113">
    <property type="entry name" value="GUANINE NUCLEOTIDE EXCHANGE FACTOR"/>
    <property type="match status" value="1"/>
</dbReference>
<reference evidence="5" key="1">
    <citation type="submission" date="2020-11" db="EMBL/GenBank/DDBJ databases">
        <authorList>
            <person name="Tran Van P."/>
        </authorList>
    </citation>
    <scope>NUCLEOTIDE SEQUENCE</scope>
</reference>
<evidence type="ECO:0000256" key="3">
    <source>
        <dbReference type="SAM" id="MobiDB-lite"/>
    </source>
</evidence>
<feature type="domain" description="Ras-GEF" evidence="4">
    <location>
        <begin position="550"/>
        <end position="736"/>
    </location>
</feature>
<proteinExistence type="predicted"/>
<accession>A0A7R9GSZ9</accession>
<gene>
    <name evidence="5" type="ORF">TCEB3V08_LOCUS1841</name>
</gene>
<dbReference type="PANTHER" id="PTHR23113:SF368">
    <property type="entry name" value="CELL DIVISION CONTROL PROTEIN 25"/>
    <property type="match status" value="1"/>
</dbReference>
<dbReference type="InterPro" id="IPR036964">
    <property type="entry name" value="RASGEF_cat_dom_sf"/>
</dbReference>
<name>A0A7R9GSZ9_TIMCR</name>
<dbReference type="InterPro" id="IPR023578">
    <property type="entry name" value="Ras_GEF_dom_sf"/>
</dbReference>
<dbReference type="GO" id="GO:0005886">
    <property type="term" value="C:plasma membrane"/>
    <property type="evidence" value="ECO:0007669"/>
    <property type="project" value="TreeGrafter"/>
</dbReference>
<dbReference type="InterPro" id="IPR001895">
    <property type="entry name" value="RASGEF_cat_dom"/>
</dbReference>
<dbReference type="Gene3D" id="1.10.840.10">
    <property type="entry name" value="Ras guanine-nucleotide exchange factors catalytic domain"/>
    <property type="match status" value="1"/>
</dbReference>
<keyword evidence="1 2" id="KW-0344">Guanine-nucleotide releasing factor</keyword>
<dbReference type="GO" id="GO:0007265">
    <property type="term" value="P:Ras protein signal transduction"/>
    <property type="evidence" value="ECO:0007669"/>
    <property type="project" value="TreeGrafter"/>
</dbReference>
<dbReference type="GO" id="GO:0005085">
    <property type="term" value="F:guanyl-nucleotide exchange factor activity"/>
    <property type="evidence" value="ECO:0007669"/>
    <property type="project" value="UniProtKB-KW"/>
</dbReference>
<evidence type="ECO:0000256" key="2">
    <source>
        <dbReference type="PROSITE-ProRule" id="PRU00168"/>
    </source>
</evidence>
<evidence type="ECO:0000256" key="1">
    <source>
        <dbReference type="ARBA" id="ARBA00022658"/>
    </source>
</evidence>
<sequence length="736" mass="85086">MSLNRIQKLLFSEYSQLEDQVLVESTFAETTRSGAGMRQVYLGLTPTKLIFAADIIRSAEEVNVSYCYGLDPSIENFELISVIPVECVNLSVFCRRKKRAIKAHFCNNVTRFFELGGFENRKVQWNLWCEQIKFLNPDHPGSSHSETSVDSFSSRSTLYVVSSNLVKRSQGHPQLWQHYGLGAGDSRQQIMRNHWGEKNLFLGHDCNERICQNRNLAGASMSELKMLYKNPSKRSNNKHSRKRNSSDNISLKAMVVNRFGSGVPENCLTGLLLKPKKSSLHLISCQQDLKLNNSSNFPMVFGFPMFFIEDNFPSCLYEQADQALHLWEDIRTNRRGKNRHPRRYGLAPQPFFLHGLGSWQTMPGDIYTTQIKQAVSVANLRMCPSEPEMCLQVSHRQLASSVSCEALHLTPHFHHKLQSRSTNKRLMQRRPVTLFWTPGYSYRPTNTRSAYRELRDHLKRVKLYQETDAKQQDCEHKEKMKSSKSQTNVMDLSEKDSMGAFAAYAIEEKELLDTNIDGSYPHHRRQRDLAVIHLEKLLELDVKWTSWEFDSSTLANQITMIDCDLFLRIPQSEMRTVLVQKSSRNAPNLRALIAFSRRVCCLVATEILNEESHKVRARLISRYINAADKCNSVQNFQSCRSILAGLQSPSVYRLHHTWTLVRESHAMKYYIFEKLCRRYCDPRLPNYQRMFYKASRRSPYLPYIGDILGRLLDRVPLYPKSFLRSSSTNRIVKSGD</sequence>
<evidence type="ECO:0000259" key="4">
    <source>
        <dbReference type="PROSITE" id="PS50009"/>
    </source>
</evidence>
<dbReference type="InterPro" id="IPR008937">
    <property type="entry name" value="Ras-like_GEF"/>
</dbReference>
<evidence type="ECO:0000313" key="5">
    <source>
        <dbReference type="EMBL" id="CAD7393888.1"/>
    </source>
</evidence>
<feature type="compositionally biased region" description="Basic and acidic residues" evidence="3">
    <location>
        <begin position="469"/>
        <end position="481"/>
    </location>
</feature>